<protein>
    <submittedName>
        <fullName evidence="1">Uncharacterized protein</fullName>
    </submittedName>
</protein>
<name>A0A6C0E4Y9_9ZZZZ</name>
<organism evidence="1">
    <name type="scientific">viral metagenome</name>
    <dbReference type="NCBI Taxonomy" id="1070528"/>
    <lineage>
        <taxon>unclassified sequences</taxon>
        <taxon>metagenomes</taxon>
        <taxon>organismal metagenomes</taxon>
    </lineage>
</organism>
<dbReference type="EMBL" id="MN739730">
    <property type="protein sequence ID" value="QHT23339.1"/>
    <property type="molecule type" value="Genomic_DNA"/>
</dbReference>
<evidence type="ECO:0000313" key="1">
    <source>
        <dbReference type="EMBL" id="QHT23339.1"/>
    </source>
</evidence>
<proteinExistence type="predicted"/>
<accession>A0A6C0E4Y9</accession>
<reference evidence="1" key="1">
    <citation type="journal article" date="2020" name="Nature">
        <title>Giant virus diversity and host interactions through global metagenomics.</title>
        <authorList>
            <person name="Schulz F."/>
            <person name="Roux S."/>
            <person name="Paez-Espino D."/>
            <person name="Jungbluth S."/>
            <person name="Walsh D.A."/>
            <person name="Denef V.J."/>
            <person name="McMahon K.D."/>
            <person name="Konstantinidis K.T."/>
            <person name="Eloe-Fadrosh E.A."/>
            <person name="Kyrpides N.C."/>
            <person name="Woyke T."/>
        </authorList>
    </citation>
    <scope>NUCLEOTIDE SEQUENCE</scope>
    <source>
        <strain evidence="1">GVMAG-M-3300023179-116</strain>
    </source>
</reference>
<sequence length="250" mass="30131">MTFSYIKRINTTKNSIFYSLIKHNNEIIAFGRRHYGLERVIKKITLDENFDIIEDNDITFKGEDPRCFEYNNKIYILDNYLNDMFLIDYENKKYTKINISGKNISFINHNNILYFIHYIKPFILYTFDTETGDTRKIDVDDDAKDYNYEYRGGTPGYKLNENEYYGFGHRTHIQHGILKHDIFKWIVYFDNNKLPRISIFDIERPYNSKNICDPTSIIVINDKKYLITAETNKSWFYEQDYITNVYEINE</sequence>
<dbReference type="AlphaFoldDB" id="A0A6C0E4Y9"/>